<sequence length="322" mass="34670">MDSRAALAIDTAKLYYIEGLSQSEVAHALGVSRPTVSKLLTLARDSGYVRIEIDDPRTSSSILARRLEERFGLTSARVIPAVGSGTGRRIKESNSLLLTELGKIGAEVLDELVTDDDLIGVSWGNTLHSIANQLHRKTVTGVHIVQLKGGLSHSARSTNDFDTITKFSEAFYAPAHLLPLPAVFQSAEVKRLVEGEPFITQLTQLARESTIAVFTVGAAKPDSTLLQLGYFSDEDVRQILEHAVGDICSRWITSDGEIAVPEIDERSVGISLADLKQVPTRLLVAGGLDKAEPLRVALEGGMATHLVTDSTVAEHILAGNED</sequence>
<dbReference type="PANTHER" id="PTHR34294">
    <property type="entry name" value="TRANSCRIPTIONAL REGULATOR-RELATED"/>
    <property type="match status" value="1"/>
</dbReference>
<dbReference type="Proteomes" id="UP000234560">
    <property type="component" value="Chromosome"/>
</dbReference>
<evidence type="ECO:0000313" key="7">
    <source>
        <dbReference type="EMBL" id="WOT03430.1"/>
    </source>
</evidence>
<dbReference type="InterPro" id="IPR051054">
    <property type="entry name" value="SorC_transcr_regulators"/>
</dbReference>
<dbReference type="SUPFAM" id="SSF88659">
    <property type="entry name" value="Sigma3 and sigma4 domains of RNA polymerase sigma factors"/>
    <property type="match status" value="1"/>
</dbReference>
<keyword evidence="4" id="KW-0804">Transcription</keyword>
<feature type="domain" description="HTH crp-type" evidence="6">
    <location>
        <begin position="1"/>
        <end position="57"/>
    </location>
</feature>
<dbReference type="PROSITE" id="PS50943">
    <property type="entry name" value="HTH_CROC1"/>
    <property type="match status" value="1"/>
</dbReference>
<dbReference type="RefSeq" id="WP_101679462.1">
    <property type="nucleotide sequence ID" value="NZ_CP136958.1"/>
</dbReference>
<dbReference type="GO" id="GO:0003700">
    <property type="term" value="F:DNA-binding transcription factor activity"/>
    <property type="evidence" value="ECO:0007669"/>
    <property type="project" value="InterPro"/>
</dbReference>
<dbReference type="Pfam" id="PF04198">
    <property type="entry name" value="Sugar-bind"/>
    <property type="match status" value="1"/>
</dbReference>
<organism evidence="7 8">
    <name type="scientific">Corynebacterium pyruviciproducens</name>
    <dbReference type="NCBI Taxonomy" id="598660"/>
    <lineage>
        <taxon>Bacteria</taxon>
        <taxon>Bacillati</taxon>
        <taxon>Actinomycetota</taxon>
        <taxon>Actinomycetes</taxon>
        <taxon>Mycobacteriales</taxon>
        <taxon>Corynebacteriaceae</taxon>
        <taxon>Corynebacterium</taxon>
    </lineage>
</organism>
<protein>
    <submittedName>
        <fullName evidence="7">Sugar-binding transcriptional regulator</fullName>
    </submittedName>
</protein>
<gene>
    <name evidence="7" type="ORF">CYJ47_06680</name>
</gene>
<dbReference type="InterPro" id="IPR013324">
    <property type="entry name" value="RNA_pol_sigma_r3/r4-like"/>
</dbReference>
<evidence type="ECO:0000256" key="2">
    <source>
        <dbReference type="ARBA" id="ARBA00023015"/>
    </source>
</evidence>
<proteinExistence type="inferred from homology"/>
<dbReference type="GO" id="GO:0003677">
    <property type="term" value="F:DNA binding"/>
    <property type="evidence" value="ECO:0007669"/>
    <property type="project" value="UniProtKB-KW"/>
</dbReference>
<dbReference type="PANTHER" id="PTHR34294:SF1">
    <property type="entry name" value="TRANSCRIPTIONAL REGULATOR LSRR"/>
    <property type="match status" value="1"/>
</dbReference>
<reference evidence="7" key="1">
    <citation type="submission" date="2017-12" db="EMBL/GenBank/DDBJ databases">
        <authorList>
            <person name="Thomas-White K."/>
            <person name="Wolfe A.J."/>
        </authorList>
    </citation>
    <scope>NUCLEOTIDE SEQUENCE</scope>
    <source>
        <strain evidence="7">UMB0763</strain>
    </source>
</reference>
<dbReference type="Pfam" id="PF04545">
    <property type="entry name" value="Sigma70_r4"/>
    <property type="match status" value="1"/>
</dbReference>
<dbReference type="InterPro" id="IPR037171">
    <property type="entry name" value="NagB/RpiA_transferase-like"/>
</dbReference>
<keyword evidence="3" id="KW-0238">DNA-binding</keyword>
<dbReference type="Gene3D" id="3.40.50.1360">
    <property type="match status" value="1"/>
</dbReference>
<accession>A0AAF0YTX3</accession>
<evidence type="ECO:0000259" key="5">
    <source>
        <dbReference type="PROSITE" id="PS50943"/>
    </source>
</evidence>
<dbReference type="InterPro" id="IPR001387">
    <property type="entry name" value="Cro/C1-type_HTH"/>
</dbReference>
<dbReference type="EMBL" id="CP136958">
    <property type="protein sequence ID" value="WOT03430.1"/>
    <property type="molecule type" value="Genomic_DNA"/>
</dbReference>
<reference evidence="7" key="2">
    <citation type="submission" date="2023-10" db="EMBL/GenBank/DDBJ databases">
        <authorList>
            <person name="Choi B."/>
        </authorList>
    </citation>
    <scope>NUCLEOTIDE SEQUENCE</scope>
    <source>
        <strain evidence="7">UMB0763</strain>
    </source>
</reference>
<evidence type="ECO:0000259" key="6">
    <source>
        <dbReference type="PROSITE" id="PS51063"/>
    </source>
</evidence>
<dbReference type="KEGG" id="cpyr:CYJ47_06680"/>
<evidence type="ECO:0000256" key="1">
    <source>
        <dbReference type="ARBA" id="ARBA00010466"/>
    </source>
</evidence>
<evidence type="ECO:0000313" key="8">
    <source>
        <dbReference type="Proteomes" id="UP000234560"/>
    </source>
</evidence>
<dbReference type="InterPro" id="IPR012318">
    <property type="entry name" value="HTH_CRP"/>
</dbReference>
<dbReference type="InterPro" id="IPR036388">
    <property type="entry name" value="WH-like_DNA-bd_sf"/>
</dbReference>
<evidence type="ECO:0000256" key="4">
    <source>
        <dbReference type="ARBA" id="ARBA00023163"/>
    </source>
</evidence>
<dbReference type="PROSITE" id="PS51063">
    <property type="entry name" value="HTH_CRP_2"/>
    <property type="match status" value="1"/>
</dbReference>
<feature type="domain" description="HTH cro/C1-type" evidence="5">
    <location>
        <begin position="19"/>
        <end position="39"/>
    </location>
</feature>
<dbReference type="GO" id="GO:0006352">
    <property type="term" value="P:DNA-templated transcription initiation"/>
    <property type="evidence" value="ECO:0007669"/>
    <property type="project" value="InterPro"/>
</dbReference>
<dbReference type="InterPro" id="IPR007324">
    <property type="entry name" value="Sugar-bd_dom_put"/>
</dbReference>
<keyword evidence="2" id="KW-0805">Transcription regulation</keyword>
<dbReference type="InterPro" id="IPR007630">
    <property type="entry name" value="RNA_pol_sigma70_r4"/>
</dbReference>
<dbReference type="GO" id="GO:0030246">
    <property type="term" value="F:carbohydrate binding"/>
    <property type="evidence" value="ECO:0007669"/>
    <property type="project" value="InterPro"/>
</dbReference>
<dbReference type="Gene3D" id="1.10.10.10">
    <property type="entry name" value="Winged helix-like DNA-binding domain superfamily/Winged helix DNA-binding domain"/>
    <property type="match status" value="1"/>
</dbReference>
<dbReference type="AlphaFoldDB" id="A0AAF0YTX3"/>
<dbReference type="CDD" id="cd00093">
    <property type="entry name" value="HTH_XRE"/>
    <property type="match status" value="1"/>
</dbReference>
<name>A0AAF0YTX3_9CORY</name>
<comment type="similarity">
    <text evidence="1">Belongs to the SorC transcriptional regulatory family.</text>
</comment>
<evidence type="ECO:0000256" key="3">
    <source>
        <dbReference type="ARBA" id="ARBA00023125"/>
    </source>
</evidence>
<dbReference type="SUPFAM" id="SSF100950">
    <property type="entry name" value="NagB/RpiA/CoA transferase-like"/>
    <property type="match status" value="1"/>
</dbReference>